<name>R4WWX0_9BURK</name>
<gene>
    <name evidence="1" type="ORF">BRPE64_ACDS16970</name>
</gene>
<reference evidence="1 2" key="2">
    <citation type="journal article" date="2018" name="Int. J. Syst. Evol. Microbiol.">
        <title>Burkholderia insecticola sp. nov., a gut symbiotic bacterium of the bean bug Riptortus pedestris.</title>
        <authorList>
            <person name="Takeshita K."/>
            <person name="Tamaki H."/>
            <person name="Ohbayashi T."/>
            <person name="Meng X.-Y."/>
            <person name="Sone T."/>
            <person name="Mitani Y."/>
            <person name="Peeters C."/>
            <person name="Kikuchi Y."/>
            <person name="Vandamme P."/>
        </authorList>
    </citation>
    <scope>NUCLEOTIDE SEQUENCE [LARGE SCALE GENOMIC DNA]</scope>
    <source>
        <strain evidence="1">RPE64</strain>
    </source>
</reference>
<evidence type="ECO:0000313" key="2">
    <source>
        <dbReference type="Proteomes" id="UP000013966"/>
    </source>
</evidence>
<dbReference type="KEGG" id="buo:BRPE64_ACDS16970"/>
<dbReference type="EMBL" id="AP013058">
    <property type="protein sequence ID" value="BAN23451.1"/>
    <property type="molecule type" value="Genomic_DNA"/>
</dbReference>
<evidence type="ECO:0000313" key="1">
    <source>
        <dbReference type="EMBL" id="BAN23451.1"/>
    </source>
</evidence>
<reference evidence="1 2" key="1">
    <citation type="journal article" date="2013" name="Genome Announc.">
        <title>Complete Genome Sequence of Burkholderia sp. Strain RPE64, Bacterial Symbiont of the Bean Bug Riptortus pedestris.</title>
        <authorList>
            <person name="Shibata T.F."/>
            <person name="Maeda T."/>
            <person name="Nikoh N."/>
            <person name="Yamaguchi K."/>
            <person name="Oshima K."/>
            <person name="Hattori M."/>
            <person name="Nishiyama T."/>
            <person name="Hasebe M."/>
            <person name="Fukatsu T."/>
            <person name="Kikuchi Y."/>
            <person name="Shigenobu S."/>
        </authorList>
    </citation>
    <scope>NUCLEOTIDE SEQUENCE [LARGE SCALE GENOMIC DNA]</scope>
</reference>
<dbReference type="STRING" id="758793.BRPE64_ACDS16970"/>
<dbReference type="PATRIC" id="fig|758793.3.peg.1701"/>
<dbReference type="AlphaFoldDB" id="R4WWX0"/>
<proteinExistence type="predicted"/>
<organism evidence="1 2">
    <name type="scientific">Caballeronia insecticola</name>
    <dbReference type="NCBI Taxonomy" id="758793"/>
    <lineage>
        <taxon>Bacteria</taxon>
        <taxon>Pseudomonadati</taxon>
        <taxon>Pseudomonadota</taxon>
        <taxon>Betaproteobacteria</taxon>
        <taxon>Burkholderiales</taxon>
        <taxon>Burkholderiaceae</taxon>
        <taxon>Caballeronia</taxon>
    </lineage>
</organism>
<accession>R4WWX0</accession>
<dbReference type="HOGENOM" id="CLU_3115449_0_0_4"/>
<dbReference type="Proteomes" id="UP000013966">
    <property type="component" value="Chromosome 1"/>
</dbReference>
<sequence length="50" mass="5791">MDRPQRDCCPPPVRQCENFLQCKALPRGRFLSERVIQRAGFIAGAQRARF</sequence>
<protein>
    <submittedName>
        <fullName evidence="1">Uncharacterized protein</fullName>
    </submittedName>
</protein>
<keyword evidence="2" id="KW-1185">Reference proteome</keyword>